<gene>
    <name evidence="1" type="ORF">BXY45_1022</name>
</gene>
<protein>
    <submittedName>
        <fullName evidence="1">Uncharacterized protein</fullName>
    </submittedName>
</protein>
<proteinExistence type="predicted"/>
<evidence type="ECO:0000313" key="1">
    <source>
        <dbReference type="EMBL" id="PWJ55640.1"/>
    </source>
</evidence>
<dbReference type="AlphaFoldDB" id="A0A316AF83"/>
<evidence type="ECO:0000313" key="2">
    <source>
        <dbReference type="Proteomes" id="UP000245469"/>
    </source>
</evidence>
<comment type="caution">
    <text evidence="1">The sequence shown here is derived from an EMBL/GenBank/DDBJ whole genome shotgun (WGS) entry which is preliminary data.</text>
</comment>
<name>A0A316AF83_9ACTN</name>
<organism evidence="1 2">
    <name type="scientific">Quadrisphaera granulorum</name>
    <dbReference type="NCBI Taxonomy" id="317664"/>
    <lineage>
        <taxon>Bacteria</taxon>
        <taxon>Bacillati</taxon>
        <taxon>Actinomycetota</taxon>
        <taxon>Actinomycetes</taxon>
        <taxon>Kineosporiales</taxon>
        <taxon>Kineosporiaceae</taxon>
        <taxon>Quadrisphaera</taxon>
    </lineage>
</organism>
<dbReference type="EMBL" id="QGDQ01000002">
    <property type="protein sequence ID" value="PWJ55640.1"/>
    <property type="molecule type" value="Genomic_DNA"/>
</dbReference>
<accession>A0A316AF83</accession>
<dbReference type="Proteomes" id="UP000245469">
    <property type="component" value="Unassembled WGS sequence"/>
</dbReference>
<keyword evidence="2" id="KW-1185">Reference proteome</keyword>
<reference evidence="1 2" key="1">
    <citation type="submission" date="2018-03" db="EMBL/GenBank/DDBJ databases">
        <title>Genomic Encyclopedia of Archaeal and Bacterial Type Strains, Phase II (KMG-II): from individual species to whole genera.</title>
        <authorList>
            <person name="Goeker M."/>
        </authorList>
    </citation>
    <scope>NUCLEOTIDE SEQUENCE [LARGE SCALE GENOMIC DNA]</scope>
    <source>
        <strain evidence="1 2">DSM 44889</strain>
    </source>
</reference>
<sequence length="40" mass="4736">MNRHRWLLLLEQVAELERSRFEGGRAFIGPRPTWVASREA</sequence>